<accession>A0A1Q4L4C8</accession>
<dbReference type="GO" id="GO:0032259">
    <property type="term" value="P:methylation"/>
    <property type="evidence" value="ECO:0007669"/>
    <property type="project" value="UniProtKB-KW"/>
</dbReference>
<dbReference type="PROSITE" id="PS00095">
    <property type="entry name" value="C5_MTASE_2"/>
    <property type="match status" value="1"/>
</dbReference>
<dbReference type="GO" id="GO:0008168">
    <property type="term" value="F:methyltransferase activity"/>
    <property type="evidence" value="ECO:0007669"/>
    <property type="project" value="UniProtKB-KW"/>
</dbReference>
<dbReference type="InterPro" id="IPR031303">
    <property type="entry name" value="C5_meth_CS"/>
</dbReference>
<proteinExistence type="predicted"/>
<reference evidence="5 6" key="1">
    <citation type="submission" date="2016-11" db="EMBL/GenBank/DDBJ databases">
        <title>Identification of Bacillus cereus isolated from egg-white.</title>
        <authorList>
            <person name="Soni A."/>
            <person name="Oey I."/>
            <person name="Silcock P."/>
            <person name="Bremer P."/>
        </authorList>
    </citation>
    <scope>NUCLEOTIDE SEQUENCE [LARGE SCALE GENOMIC DNA]</scope>
    <source>
        <strain evidence="5 6">NZAS03</strain>
    </source>
</reference>
<name>A0A1Q4L4C8_BACCE</name>
<dbReference type="InterPro" id="IPR001525">
    <property type="entry name" value="C5_MeTfrase"/>
</dbReference>
<dbReference type="SUPFAM" id="SSF53335">
    <property type="entry name" value="S-adenosyl-L-methionine-dependent methyltransferases"/>
    <property type="match status" value="1"/>
</dbReference>
<evidence type="ECO:0000313" key="6">
    <source>
        <dbReference type="Proteomes" id="UP000186535"/>
    </source>
</evidence>
<dbReference type="GO" id="GO:0009307">
    <property type="term" value="P:DNA restriction-modification system"/>
    <property type="evidence" value="ECO:0007669"/>
    <property type="project" value="UniProtKB-KW"/>
</dbReference>
<dbReference type="EMBL" id="MPON01000025">
    <property type="protein sequence ID" value="OKA32023.1"/>
    <property type="molecule type" value="Genomic_DNA"/>
</dbReference>
<keyword evidence="1 5" id="KW-0489">Methyltransferase</keyword>
<evidence type="ECO:0000313" key="5">
    <source>
        <dbReference type="EMBL" id="OKA32023.1"/>
    </source>
</evidence>
<keyword evidence="2 5" id="KW-0808">Transferase</keyword>
<evidence type="ECO:0000256" key="1">
    <source>
        <dbReference type="ARBA" id="ARBA00022603"/>
    </source>
</evidence>
<evidence type="ECO:0000256" key="4">
    <source>
        <dbReference type="ARBA" id="ARBA00022747"/>
    </source>
</evidence>
<keyword evidence="3" id="KW-0949">S-adenosyl-L-methionine</keyword>
<evidence type="ECO:0000256" key="2">
    <source>
        <dbReference type="ARBA" id="ARBA00022679"/>
    </source>
</evidence>
<gene>
    <name evidence="5" type="ORF">BJR07_29260</name>
</gene>
<dbReference type="AlphaFoldDB" id="A0A1Q4L4C8"/>
<keyword evidence="4" id="KW-0680">Restriction system</keyword>
<protein>
    <submittedName>
        <fullName evidence="5">DNA methyltransferase</fullName>
    </submittedName>
</protein>
<dbReference type="RefSeq" id="WP_000844417.1">
    <property type="nucleotide sequence ID" value="NZ_MPOM01000030.1"/>
</dbReference>
<sequence>MKSYKIRIKEATKVGYAEAEVGDSINYSVPGSKTRRGRVGKGVAQTLDTACNQAVLTKDFRVRRLTPKECWALQGFPGWAFDCAKEVSSDTQLYRQAGNSVSVPVIYAIARKLE</sequence>
<organism evidence="5 6">
    <name type="scientific">Bacillus cereus</name>
    <dbReference type="NCBI Taxonomy" id="1396"/>
    <lineage>
        <taxon>Bacteria</taxon>
        <taxon>Bacillati</taxon>
        <taxon>Bacillota</taxon>
        <taxon>Bacilli</taxon>
        <taxon>Bacillales</taxon>
        <taxon>Bacillaceae</taxon>
        <taxon>Bacillus</taxon>
        <taxon>Bacillus cereus group</taxon>
    </lineage>
</organism>
<dbReference type="Proteomes" id="UP000186535">
    <property type="component" value="Unassembled WGS sequence"/>
</dbReference>
<dbReference type="Pfam" id="PF00145">
    <property type="entry name" value="DNA_methylase"/>
    <property type="match status" value="1"/>
</dbReference>
<evidence type="ECO:0000256" key="3">
    <source>
        <dbReference type="ARBA" id="ARBA00022691"/>
    </source>
</evidence>
<dbReference type="InterPro" id="IPR029063">
    <property type="entry name" value="SAM-dependent_MTases_sf"/>
</dbReference>
<comment type="caution">
    <text evidence="5">The sequence shown here is derived from an EMBL/GenBank/DDBJ whole genome shotgun (WGS) entry which is preliminary data.</text>
</comment>
<dbReference type="Gene3D" id="3.90.120.10">
    <property type="entry name" value="DNA Methylase, subunit A, domain 2"/>
    <property type="match status" value="1"/>
</dbReference>